<dbReference type="AlphaFoldDB" id="A0A9X8RAE8"/>
<evidence type="ECO:0000313" key="2">
    <source>
        <dbReference type="EMBL" id="SIR57566.1"/>
    </source>
</evidence>
<comment type="caution">
    <text evidence="2">The sequence shown here is derived from an EMBL/GenBank/DDBJ whole genome shotgun (WGS) entry which is preliminary data.</text>
</comment>
<feature type="compositionally biased region" description="Basic residues" evidence="1">
    <location>
        <begin position="80"/>
        <end position="89"/>
    </location>
</feature>
<proteinExistence type="predicted"/>
<evidence type="ECO:0000313" key="3">
    <source>
        <dbReference type="Proteomes" id="UP000185829"/>
    </source>
</evidence>
<organism evidence="2 3">
    <name type="scientific">Peribacillus simplex</name>
    <dbReference type="NCBI Taxonomy" id="1478"/>
    <lineage>
        <taxon>Bacteria</taxon>
        <taxon>Bacillati</taxon>
        <taxon>Bacillota</taxon>
        <taxon>Bacilli</taxon>
        <taxon>Bacillales</taxon>
        <taxon>Bacillaceae</taxon>
        <taxon>Peribacillus</taxon>
    </lineage>
</organism>
<dbReference type="NCBIfam" id="NF033547">
    <property type="entry name" value="transpos_IS1595"/>
    <property type="match status" value="1"/>
</dbReference>
<gene>
    <name evidence="2" type="ORF">SAMN05878482_104328</name>
</gene>
<reference evidence="2 3" key="1">
    <citation type="submission" date="2017-01" db="EMBL/GenBank/DDBJ databases">
        <authorList>
            <person name="Varghese N."/>
            <person name="Submissions S."/>
        </authorList>
    </citation>
    <scope>NUCLEOTIDE SEQUENCE [LARGE SCALE GENOMIC DNA]</scope>
    <source>
        <strain evidence="2 3">RUG2-6</strain>
    </source>
</reference>
<accession>A0A9X8RAE8</accession>
<feature type="region of interest" description="Disordered" evidence="1">
    <location>
        <begin position="76"/>
        <end position="96"/>
    </location>
</feature>
<name>A0A9X8RAE8_9BACI</name>
<dbReference type="EMBL" id="FTMX01000004">
    <property type="protein sequence ID" value="SIR57566.1"/>
    <property type="molecule type" value="Genomic_DNA"/>
</dbReference>
<protein>
    <submittedName>
        <fullName evidence="2">Uncharacterized protein</fullName>
    </submittedName>
</protein>
<dbReference type="Proteomes" id="UP000185829">
    <property type="component" value="Unassembled WGS sequence"/>
</dbReference>
<evidence type="ECO:0000256" key="1">
    <source>
        <dbReference type="SAM" id="MobiDB-lite"/>
    </source>
</evidence>
<sequence>MTNTPVSGSRYPDKWMKYIEMMINGLTLPKITEQLNIHISTAFYWRHKVLNALGSQGFNQLSGIVESDETFFRESLKGRQFTHRKPKKRGEKDEKR</sequence>